<dbReference type="PROSITE" id="PS50931">
    <property type="entry name" value="HTH_LYSR"/>
    <property type="match status" value="1"/>
</dbReference>
<dbReference type="Proteomes" id="UP001041814">
    <property type="component" value="Unassembled WGS sequence"/>
</dbReference>
<feature type="domain" description="HTH lysR-type" evidence="5">
    <location>
        <begin position="9"/>
        <end position="66"/>
    </location>
</feature>
<organism evidence="6 7">
    <name type="scientific">Rubrivivax gelatinosus</name>
    <name type="common">Rhodocyclus gelatinosus</name>
    <name type="synonym">Rhodopseudomonas gelatinosa</name>
    <dbReference type="NCBI Taxonomy" id="28068"/>
    <lineage>
        <taxon>Bacteria</taxon>
        <taxon>Pseudomonadati</taxon>
        <taxon>Pseudomonadota</taxon>
        <taxon>Betaproteobacteria</taxon>
        <taxon>Burkholderiales</taxon>
        <taxon>Sphaerotilaceae</taxon>
        <taxon>Rubrivivax</taxon>
    </lineage>
</organism>
<comment type="caution">
    <text evidence="6">The sequence shown here is derived from an EMBL/GenBank/DDBJ whole genome shotgun (WGS) entry which is preliminary data.</text>
</comment>
<protein>
    <submittedName>
        <fullName evidence="6">LysR family transcriptional regulator</fullName>
    </submittedName>
</protein>
<dbReference type="PANTHER" id="PTHR30126">
    <property type="entry name" value="HTH-TYPE TRANSCRIPTIONAL REGULATOR"/>
    <property type="match status" value="1"/>
</dbReference>
<comment type="similarity">
    <text evidence="1">Belongs to the LysR transcriptional regulatory family.</text>
</comment>
<dbReference type="InterPro" id="IPR036390">
    <property type="entry name" value="WH_DNA-bd_sf"/>
</dbReference>
<name>A0ABS1DUD6_RUBGE</name>
<dbReference type="Gene3D" id="3.40.190.290">
    <property type="match status" value="1"/>
</dbReference>
<reference evidence="6" key="2">
    <citation type="journal article" date="2020" name="Microorganisms">
        <title>Osmotic Adaptation and Compatible Solute Biosynthesis of Phototrophic Bacteria as Revealed from Genome Analyses.</title>
        <authorList>
            <person name="Imhoff J.F."/>
            <person name="Rahn T."/>
            <person name="Kunzel S."/>
            <person name="Keller A."/>
            <person name="Neulinger S.C."/>
        </authorList>
    </citation>
    <scope>NUCLEOTIDE SEQUENCE</scope>
    <source>
        <strain evidence="6">IM 151</strain>
    </source>
</reference>
<dbReference type="Pfam" id="PF00126">
    <property type="entry name" value="HTH_1"/>
    <property type="match status" value="1"/>
</dbReference>
<dbReference type="SUPFAM" id="SSF53850">
    <property type="entry name" value="Periplasmic binding protein-like II"/>
    <property type="match status" value="1"/>
</dbReference>
<keyword evidence="2" id="KW-0805">Transcription regulation</keyword>
<reference evidence="6" key="1">
    <citation type="submission" date="2017-08" db="EMBL/GenBank/DDBJ databases">
        <authorList>
            <person name="Imhoff J.F."/>
            <person name="Rahn T."/>
            <person name="Kuenzel S."/>
            <person name="Neulinger S.C."/>
        </authorList>
    </citation>
    <scope>NUCLEOTIDE SEQUENCE</scope>
    <source>
        <strain evidence="6">IM 151</strain>
    </source>
</reference>
<dbReference type="InterPro" id="IPR000847">
    <property type="entry name" value="LysR_HTH_N"/>
</dbReference>
<dbReference type="EMBL" id="NRRU01000034">
    <property type="protein sequence ID" value="MBK1713279.1"/>
    <property type="molecule type" value="Genomic_DNA"/>
</dbReference>
<proteinExistence type="inferred from homology"/>
<dbReference type="PANTHER" id="PTHR30126:SF94">
    <property type="entry name" value="LYSR FAMILY TRANSCRIPTIONAL REGULATOR"/>
    <property type="match status" value="1"/>
</dbReference>
<dbReference type="Pfam" id="PF03466">
    <property type="entry name" value="LysR_substrate"/>
    <property type="match status" value="1"/>
</dbReference>
<sequence>MQQLDRLRFTLRQLEVLIAVADSGSTAAAGERVALSQSATSAALGELESLLGAQLFDRVGRRLLLNDRGRAVLPQVRAALDDLRRVEAGFGATPGAGGEAPLDLRLAASRTIGTYLVPPMLAALLGRQPQARVALRIANTRAVAAAVARLEVDVGLVEGHCSEPDLVVERWAEDRLVLVCAAADPLASRPVGDAELRGARWLLREPGSGTREAVEQALLPRLDYFVQTLEFDSNEALLQGVAAGLGIACLSVQVAADLLALGRVRLVATELPPIVRPLFLVHHRARVPSPALRAALLAPAAGP</sequence>
<evidence type="ECO:0000256" key="4">
    <source>
        <dbReference type="ARBA" id="ARBA00023163"/>
    </source>
</evidence>
<gene>
    <name evidence="6" type="ORF">CKO43_10865</name>
</gene>
<dbReference type="InterPro" id="IPR036388">
    <property type="entry name" value="WH-like_DNA-bd_sf"/>
</dbReference>
<evidence type="ECO:0000256" key="2">
    <source>
        <dbReference type="ARBA" id="ARBA00023015"/>
    </source>
</evidence>
<accession>A0ABS1DUD6</accession>
<keyword evidence="7" id="KW-1185">Reference proteome</keyword>
<evidence type="ECO:0000313" key="7">
    <source>
        <dbReference type="Proteomes" id="UP001041814"/>
    </source>
</evidence>
<evidence type="ECO:0000313" key="6">
    <source>
        <dbReference type="EMBL" id="MBK1713279.1"/>
    </source>
</evidence>
<keyword evidence="4" id="KW-0804">Transcription</keyword>
<evidence type="ECO:0000256" key="3">
    <source>
        <dbReference type="ARBA" id="ARBA00023125"/>
    </source>
</evidence>
<dbReference type="RefSeq" id="WP_200378659.1">
    <property type="nucleotide sequence ID" value="NZ_NRRU01000034.1"/>
</dbReference>
<evidence type="ECO:0000256" key="1">
    <source>
        <dbReference type="ARBA" id="ARBA00009437"/>
    </source>
</evidence>
<dbReference type="InterPro" id="IPR005119">
    <property type="entry name" value="LysR_subst-bd"/>
</dbReference>
<dbReference type="Gene3D" id="1.10.10.10">
    <property type="entry name" value="Winged helix-like DNA-binding domain superfamily/Winged helix DNA-binding domain"/>
    <property type="match status" value="1"/>
</dbReference>
<evidence type="ECO:0000259" key="5">
    <source>
        <dbReference type="PROSITE" id="PS50931"/>
    </source>
</evidence>
<keyword evidence="3" id="KW-0238">DNA-binding</keyword>
<dbReference type="SUPFAM" id="SSF46785">
    <property type="entry name" value="Winged helix' DNA-binding domain"/>
    <property type="match status" value="1"/>
</dbReference>